<proteinExistence type="predicted"/>
<evidence type="ECO:0000313" key="2">
    <source>
        <dbReference type="Proteomes" id="UP001165079"/>
    </source>
</evidence>
<protein>
    <submittedName>
        <fullName evidence="1">Uncharacterized protein</fullName>
    </submittedName>
</protein>
<dbReference type="RefSeq" id="WP_285661691.1">
    <property type="nucleotide sequence ID" value="NZ_BSTX01000001.1"/>
</dbReference>
<dbReference type="Proteomes" id="UP001165079">
    <property type="component" value="Unassembled WGS sequence"/>
</dbReference>
<evidence type="ECO:0000313" key="1">
    <source>
        <dbReference type="EMBL" id="GLZ76514.1"/>
    </source>
</evidence>
<dbReference type="AlphaFoldDB" id="A0A9W6SG37"/>
<dbReference type="EMBL" id="BSTX01000001">
    <property type="protein sequence ID" value="GLZ76514.1"/>
    <property type="molecule type" value="Genomic_DNA"/>
</dbReference>
<name>A0A9W6SG37_9ACTN</name>
<comment type="caution">
    <text evidence="1">The sequence shown here is derived from an EMBL/GenBank/DDBJ whole genome shotgun (WGS) entry which is preliminary data.</text>
</comment>
<organism evidence="1 2">
    <name type="scientific">Actinorhabdospora filicis</name>
    <dbReference type="NCBI Taxonomy" id="1785913"/>
    <lineage>
        <taxon>Bacteria</taxon>
        <taxon>Bacillati</taxon>
        <taxon>Actinomycetota</taxon>
        <taxon>Actinomycetes</taxon>
        <taxon>Micromonosporales</taxon>
        <taxon>Micromonosporaceae</taxon>
        <taxon>Actinorhabdospora</taxon>
    </lineage>
</organism>
<reference evidence="1" key="1">
    <citation type="submission" date="2023-03" db="EMBL/GenBank/DDBJ databases">
        <title>Actinorhabdospora filicis NBRC 111898.</title>
        <authorList>
            <person name="Ichikawa N."/>
            <person name="Sato H."/>
            <person name="Tonouchi N."/>
        </authorList>
    </citation>
    <scope>NUCLEOTIDE SEQUENCE</scope>
    <source>
        <strain evidence="1">NBRC 111898</strain>
    </source>
</reference>
<gene>
    <name evidence="1" type="ORF">Afil01_13210</name>
</gene>
<accession>A0A9W6SG37</accession>
<keyword evidence="2" id="KW-1185">Reference proteome</keyword>
<sequence>MPSHVSTSLADLFAATDASAPVRMRGHSARLLCRLDPEEHARRTGAAGRRLALADWAPLNLLMGLPHGEPVPVAALSIRERTILPRLPHWTHTLHDGHIRRSARPPLHPVYAAIFASRWEEGRAAAREFRPFSAPVVVLDALDDPFAPIEAEGLGIGLALDEKLVVAPARRVPSPGPTLWWLAEHAYARY</sequence>